<accession>A0A8G1RW13</accession>
<dbReference type="EMBL" id="KZ824633">
    <property type="protein sequence ID" value="RAK79328.1"/>
    <property type="molecule type" value="Genomic_DNA"/>
</dbReference>
<dbReference type="AlphaFoldDB" id="A0A8G1RW13"/>
<protein>
    <submittedName>
        <fullName evidence="2">Putative alpha/beta fold family hydrolase</fullName>
    </submittedName>
</protein>
<keyword evidence="3" id="KW-1185">Reference proteome</keyword>
<dbReference type="InterPro" id="IPR029058">
    <property type="entry name" value="AB_hydrolase_fold"/>
</dbReference>
<dbReference type="PRINTS" id="PR00111">
    <property type="entry name" value="ABHYDROLASE"/>
</dbReference>
<dbReference type="GO" id="GO:0016787">
    <property type="term" value="F:hydrolase activity"/>
    <property type="evidence" value="ECO:0007669"/>
    <property type="project" value="UniProtKB-KW"/>
</dbReference>
<gene>
    <name evidence="2" type="ORF">BO72DRAFT_424872</name>
</gene>
<evidence type="ECO:0000313" key="2">
    <source>
        <dbReference type="EMBL" id="RAK79328.1"/>
    </source>
</evidence>
<dbReference type="Pfam" id="PF00561">
    <property type="entry name" value="Abhydrolase_1"/>
    <property type="match status" value="1"/>
</dbReference>
<dbReference type="Proteomes" id="UP000249789">
    <property type="component" value="Unassembled WGS sequence"/>
</dbReference>
<dbReference type="VEuPathDB" id="FungiDB:BO72DRAFT_424872"/>
<proteinExistence type="predicted"/>
<name>A0A8G1RW13_9EURO</name>
<feature type="domain" description="AB hydrolase-1" evidence="1">
    <location>
        <begin position="26"/>
        <end position="128"/>
    </location>
</feature>
<keyword evidence="2" id="KW-0378">Hydrolase</keyword>
<dbReference type="InterPro" id="IPR000073">
    <property type="entry name" value="AB_hydrolase_1"/>
</dbReference>
<sequence>MPFATTSDNQEIYYETHGPATSATTLAFVSGYFGITAIWQPLISRLTARGYRCIAHDSRGYGRSAKPTAAEAYSIPRHAEDVHAVLAAADIPATSQLVLVTHSMGGNIGAAYCLAHPGRVAGLIQTATYIDGARIQAILSYEALTSGVESPSKCVAFYTNMGLEEATALEAAKWPAYCRRYNAQALLGWAIGDDRYADLTVPGLVVQGELDAATPVELLCRPIVEAMPACRLAVLPGVAHFPPTEAPEEVERLVVEFVRGL</sequence>
<dbReference type="InterPro" id="IPR050266">
    <property type="entry name" value="AB_hydrolase_sf"/>
</dbReference>
<dbReference type="PANTHER" id="PTHR43798:SF33">
    <property type="entry name" value="HYDROLASE, PUTATIVE (AFU_ORTHOLOGUE AFUA_2G14860)-RELATED"/>
    <property type="match status" value="1"/>
</dbReference>
<dbReference type="RefSeq" id="XP_040803338.1">
    <property type="nucleotide sequence ID" value="XM_040942893.1"/>
</dbReference>
<dbReference type="GO" id="GO:0016020">
    <property type="term" value="C:membrane"/>
    <property type="evidence" value="ECO:0007669"/>
    <property type="project" value="TreeGrafter"/>
</dbReference>
<dbReference type="SUPFAM" id="SSF53474">
    <property type="entry name" value="alpha/beta-Hydrolases"/>
    <property type="match status" value="1"/>
</dbReference>
<evidence type="ECO:0000313" key="3">
    <source>
        <dbReference type="Proteomes" id="UP000249789"/>
    </source>
</evidence>
<dbReference type="OrthoDB" id="408373at2759"/>
<dbReference type="GeneID" id="63860226"/>
<dbReference type="PANTHER" id="PTHR43798">
    <property type="entry name" value="MONOACYLGLYCEROL LIPASE"/>
    <property type="match status" value="1"/>
</dbReference>
<dbReference type="Gene3D" id="3.40.50.1820">
    <property type="entry name" value="alpha/beta hydrolase"/>
    <property type="match status" value="1"/>
</dbReference>
<organism evidence="2 3">
    <name type="scientific">Aspergillus fijiensis CBS 313.89</name>
    <dbReference type="NCBI Taxonomy" id="1448319"/>
    <lineage>
        <taxon>Eukaryota</taxon>
        <taxon>Fungi</taxon>
        <taxon>Dikarya</taxon>
        <taxon>Ascomycota</taxon>
        <taxon>Pezizomycotina</taxon>
        <taxon>Eurotiomycetes</taxon>
        <taxon>Eurotiomycetidae</taxon>
        <taxon>Eurotiales</taxon>
        <taxon>Aspergillaceae</taxon>
        <taxon>Aspergillus</taxon>
    </lineage>
</organism>
<evidence type="ECO:0000259" key="1">
    <source>
        <dbReference type="Pfam" id="PF00561"/>
    </source>
</evidence>
<reference evidence="2 3" key="1">
    <citation type="submission" date="2018-02" db="EMBL/GenBank/DDBJ databases">
        <title>The genomes of Aspergillus section Nigri reveals drivers in fungal speciation.</title>
        <authorList>
            <consortium name="DOE Joint Genome Institute"/>
            <person name="Vesth T.C."/>
            <person name="Nybo J."/>
            <person name="Theobald S."/>
            <person name="Brandl J."/>
            <person name="Frisvad J.C."/>
            <person name="Nielsen K.F."/>
            <person name="Lyhne E.K."/>
            <person name="Kogle M.E."/>
            <person name="Kuo A."/>
            <person name="Riley R."/>
            <person name="Clum A."/>
            <person name="Nolan M."/>
            <person name="Lipzen A."/>
            <person name="Salamov A."/>
            <person name="Henrissat B."/>
            <person name="Wiebenga A."/>
            <person name="De vries R.P."/>
            <person name="Grigoriev I.V."/>
            <person name="Mortensen U.H."/>
            <person name="Andersen M.R."/>
            <person name="Baker S.E."/>
        </authorList>
    </citation>
    <scope>NUCLEOTIDE SEQUENCE [LARGE SCALE GENOMIC DNA]</scope>
    <source>
        <strain evidence="2 3">CBS 313.89</strain>
    </source>
</reference>